<evidence type="ECO:0000256" key="2">
    <source>
        <dbReference type="ARBA" id="ARBA00023002"/>
    </source>
</evidence>
<evidence type="ECO:0008006" key="7">
    <source>
        <dbReference type="Google" id="ProtNLM"/>
    </source>
</evidence>
<dbReference type="EMBL" id="JAACJL010000016">
    <property type="protein sequence ID" value="KAF4619960.1"/>
    <property type="molecule type" value="Genomic_DNA"/>
</dbReference>
<dbReference type="Gene3D" id="3.30.360.10">
    <property type="entry name" value="Dihydrodipicolinate Reductase, domain 2"/>
    <property type="match status" value="1"/>
</dbReference>
<dbReference type="PANTHER" id="PTHR43708:SF5">
    <property type="entry name" value="CONSERVED EXPRESSED OXIDOREDUCTASE (EUROFUNG)-RELATED"/>
    <property type="match status" value="1"/>
</dbReference>
<comment type="caution">
    <text evidence="5">The sequence shown here is derived from an EMBL/GenBank/DDBJ whole genome shotgun (WGS) entry which is preliminary data.</text>
</comment>
<comment type="similarity">
    <text evidence="1">Belongs to the Gfo/Idh/MocA family.</text>
</comment>
<dbReference type="GO" id="GO:0016491">
    <property type="term" value="F:oxidoreductase activity"/>
    <property type="evidence" value="ECO:0007669"/>
    <property type="project" value="UniProtKB-KW"/>
</dbReference>
<evidence type="ECO:0000313" key="6">
    <source>
        <dbReference type="Proteomes" id="UP000521872"/>
    </source>
</evidence>
<dbReference type="AlphaFoldDB" id="A0A8H4R0D9"/>
<evidence type="ECO:0000313" key="5">
    <source>
        <dbReference type="EMBL" id="KAF4619960.1"/>
    </source>
</evidence>
<evidence type="ECO:0000256" key="1">
    <source>
        <dbReference type="ARBA" id="ARBA00010928"/>
    </source>
</evidence>
<dbReference type="GO" id="GO:0000166">
    <property type="term" value="F:nucleotide binding"/>
    <property type="evidence" value="ECO:0007669"/>
    <property type="project" value="InterPro"/>
</dbReference>
<evidence type="ECO:0000259" key="3">
    <source>
        <dbReference type="Pfam" id="PF01408"/>
    </source>
</evidence>
<accession>A0A8H4R0D9</accession>
<gene>
    <name evidence="5" type="ORF">D9613_005369</name>
</gene>
<protein>
    <recommendedName>
        <fullName evidence="7">Oxidoreductase</fullName>
    </recommendedName>
</protein>
<proteinExistence type="inferred from homology"/>
<dbReference type="InterPro" id="IPR000683">
    <property type="entry name" value="Gfo/Idh/MocA-like_OxRdtase_N"/>
</dbReference>
<dbReference type="SUPFAM" id="SSF51735">
    <property type="entry name" value="NAD(P)-binding Rossmann-fold domains"/>
    <property type="match status" value="1"/>
</dbReference>
<reference evidence="5 6" key="1">
    <citation type="submission" date="2019-12" db="EMBL/GenBank/DDBJ databases">
        <authorList>
            <person name="Floudas D."/>
            <person name="Bentzer J."/>
            <person name="Ahren D."/>
            <person name="Johansson T."/>
            <person name="Persson P."/>
            <person name="Tunlid A."/>
        </authorList>
    </citation>
    <scope>NUCLEOTIDE SEQUENCE [LARGE SCALE GENOMIC DNA]</scope>
    <source>
        <strain evidence="5 6">CBS 102.39</strain>
    </source>
</reference>
<name>A0A8H4R0D9_9AGAR</name>
<dbReference type="Pfam" id="PF02894">
    <property type="entry name" value="GFO_IDH_MocA_C"/>
    <property type="match status" value="1"/>
</dbReference>
<dbReference type="Proteomes" id="UP000521872">
    <property type="component" value="Unassembled WGS sequence"/>
</dbReference>
<dbReference type="InterPro" id="IPR036291">
    <property type="entry name" value="NAD(P)-bd_dom_sf"/>
</dbReference>
<dbReference type="PANTHER" id="PTHR43708">
    <property type="entry name" value="CONSERVED EXPRESSED OXIDOREDUCTASE (EUROFUNG)"/>
    <property type="match status" value="1"/>
</dbReference>
<keyword evidence="6" id="KW-1185">Reference proteome</keyword>
<dbReference type="InterPro" id="IPR004104">
    <property type="entry name" value="Gfo/Idh/MocA-like_OxRdtase_C"/>
</dbReference>
<sequence length="354" mass="39623">MARPINTCVLGVGLAGLTFHVPFILALPHLFTLHSVLERNPRTDGGKVQERFGFTPKIYRSIEQVLADPEIDLVIIGTPNNTHYEFAKAALNAGKHGKSFTFRLWRWDSDFLALKRLLALPETSPHSIGHILEVESHFDRYRKGLKGTWKDEPLPAAGITYDLGAHLIDQALHLFGQPTRVTGFKDNIRRIGNLGVDDCFTLYMHYAPNDTRPHPLTIILRSHPLSVKSPQLRFLVRGTKGTFTKYGVDVQEDQLKVISSPKAILEDQFGMEPDYLWGTVEKIEADDLTVTKSTWPSTDAGAYVELFQNLAGSIRNEEEPLVKWEEAMNVIGMIELVHRSATEGSTIVVAQGSM</sequence>
<dbReference type="Pfam" id="PF01408">
    <property type="entry name" value="GFO_IDH_MocA"/>
    <property type="match status" value="1"/>
</dbReference>
<organism evidence="5 6">
    <name type="scientific">Agrocybe pediades</name>
    <dbReference type="NCBI Taxonomy" id="84607"/>
    <lineage>
        <taxon>Eukaryota</taxon>
        <taxon>Fungi</taxon>
        <taxon>Dikarya</taxon>
        <taxon>Basidiomycota</taxon>
        <taxon>Agaricomycotina</taxon>
        <taxon>Agaricomycetes</taxon>
        <taxon>Agaricomycetidae</taxon>
        <taxon>Agaricales</taxon>
        <taxon>Agaricineae</taxon>
        <taxon>Strophariaceae</taxon>
        <taxon>Agrocybe</taxon>
    </lineage>
</organism>
<feature type="domain" description="Gfo/Idh/MocA-like oxidoreductase N-terminal" evidence="3">
    <location>
        <begin position="6"/>
        <end position="96"/>
    </location>
</feature>
<feature type="domain" description="Gfo/Idh/MocA-like oxidoreductase C-terminal" evidence="4">
    <location>
        <begin position="126"/>
        <end position="347"/>
    </location>
</feature>
<dbReference type="Gene3D" id="3.40.50.720">
    <property type="entry name" value="NAD(P)-binding Rossmann-like Domain"/>
    <property type="match status" value="1"/>
</dbReference>
<keyword evidence="2" id="KW-0560">Oxidoreductase</keyword>
<evidence type="ECO:0000259" key="4">
    <source>
        <dbReference type="Pfam" id="PF02894"/>
    </source>
</evidence>
<dbReference type="InterPro" id="IPR051317">
    <property type="entry name" value="Gfo/Idh/MocA_oxidoreduct"/>
</dbReference>